<accession>A0A3M7QC11</accession>
<evidence type="ECO:0000313" key="2">
    <source>
        <dbReference type="EMBL" id="RNA08930.1"/>
    </source>
</evidence>
<feature type="chain" id="PRO_5018067664" description="Secreted protein" evidence="1">
    <location>
        <begin position="26"/>
        <end position="74"/>
    </location>
</feature>
<keyword evidence="3" id="KW-1185">Reference proteome</keyword>
<evidence type="ECO:0008006" key="4">
    <source>
        <dbReference type="Google" id="ProtNLM"/>
    </source>
</evidence>
<comment type="caution">
    <text evidence="2">The sequence shown here is derived from an EMBL/GenBank/DDBJ whole genome shotgun (WGS) entry which is preliminary data.</text>
</comment>
<dbReference type="Proteomes" id="UP000276133">
    <property type="component" value="Unassembled WGS sequence"/>
</dbReference>
<keyword evidence="1" id="KW-0732">Signal</keyword>
<dbReference type="AlphaFoldDB" id="A0A3M7QC11"/>
<name>A0A3M7QC11_BRAPC</name>
<sequence length="74" mass="8725">MRYICKNAFPRVLLLLFSFLPTCEFCPYMEYLAFYLSLCWSTKEKLLCVIISNKVSRCNRENCGVLQKMGLQNK</sequence>
<protein>
    <recommendedName>
        <fullName evidence="4">Secreted protein</fullName>
    </recommendedName>
</protein>
<reference evidence="2 3" key="1">
    <citation type="journal article" date="2018" name="Sci. Rep.">
        <title>Genomic signatures of local adaptation to the degree of environmental predictability in rotifers.</title>
        <authorList>
            <person name="Franch-Gras L."/>
            <person name="Hahn C."/>
            <person name="Garcia-Roger E.M."/>
            <person name="Carmona M.J."/>
            <person name="Serra M."/>
            <person name="Gomez A."/>
        </authorList>
    </citation>
    <scope>NUCLEOTIDE SEQUENCE [LARGE SCALE GENOMIC DNA]</scope>
    <source>
        <strain evidence="2">HYR1</strain>
    </source>
</reference>
<proteinExistence type="predicted"/>
<gene>
    <name evidence="2" type="ORF">BpHYR1_026833</name>
</gene>
<evidence type="ECO:0000256" key="1">
    <source>
        <dbReference type="SAM" id="SignalP"/>
    </source>
</evidence>
<feature type="signal peptide" evidence="1">
    <location>
        <begin position="1"/>
        <end position="25"/>
    </location>
</feature>
<organism evidence="2 3">
    <name type="scientific">Brachionus plicatilis</name>
    <name type="common">Marine rotifer</name>
    <name type="synonym">Brachionus muelleri</name>
    <dbReference type="NCBI Taxonomy" id="10195"/>
    <lineage>
        <taxon>Eukaryota</taxon>
        <taxon>Metazoa</taxon>
        <taxon>Spiralia</taxon>
        <taxon>Gnathifera</taxon>
        <taxon>Rotifera</taxon>
        <taxon>Eurotatoria</taxon>
        <taxon>Monogononta</taxon>
        <taxon>Pseudotrocha</taxon>
        <taxon>Ploima</taxon>
        <taxon>Brachionidae</taxon>
        <taxon>Brachionus</taxon>
    </lineage>
</organism>
<evidence type="ECO:0000313" key="3">
    <source>
        <dbReference type="Proteomes" id="UP000276133"/>
    </source>
</evidence>
<dbReference type="EMBL" id="REGN01006595">
    <property type="protein sequence ID" value="RNA08930.1"/>
    <property type="molecule type" value="Genomic_DNA"/>
</dbReference>